<dbReference type="SUPFAM" id="SSF53448">
    <property type="entry name" value="Nucleotide-diphospho-sugar transferases"/>
    <property type="match status" value="1"/>
</dbReference>
<dbReference type="EMBL" id="WTVS01000056">
    <property type="protein sequence ID" value="NMF99888.1"/>
    <property type="molecule type" value="Genomic_DNA"/>
</dbReference>
<gene>
    <name evidence="2" type="ORF">GPA27_21160</name>
</gene>
<dbReference type="Pfam" id="PF00535">
    <property type="entry name" value="Glycos_transf_2"/>
    <property type="match status" value="1"/>
</dbReference>
<accession>A0ABX1NKL9</accession>
<dbReference type="InterPro" id="IPR001173">
    <property type="entry name" value="Glyco_trans_2-like"/>
</dbReference>
<organism evidence="2 3">
    <name type="scientific">Aromatoleum toluolicum</name>
    <dbReference type="NCBI Taxonomy" id="90060"/>
    <lineage>
        <taxon>Bacteria</taxon>
        <taxon>Pseudomonadati</taxon>
        <taxon>Pseudomonadota</taxon>
        <taxon>Betaproteobacteria</taxon>
        <taxon>Rhodocyclales</taxon>
        <taxon>Rhodocyclaceae</taxon>
        <taxon>Aromatoleum</taxon>
    </lineage>
</organism>
<dbReference type="InterPro" id="IPR029044">
    <property type="entry name" value="Nucleotide-diphossugar_trans"/>
</dbReference>
<reference evidence="2 3" key="1">
    <citation type="submission" date="2019-12" db="EMBL/GenBank/DDBJ databases">
        <title>Comparative genomics gives insights into the taxonomy of the Azoarcus-Aromatoleum group and reveals separate origins of nif in the plant-associated Azoarcus and non-plant-associated Aromatoleum sub-groups.</title>
        <authorList>
            <person name="Lafos M."/>
            <person name="Maluk M."/>
            <person name="Batista M."/>
            <person name="Junghare M."/>
            <person name="Carmona M."/>
            <person name="Faoro H."/>
            <person name="Cruz L.M."/>
            <person name="Battistoni F."/>
            <person name="De Souza E."/>
            <person name="Pedrosa F."/>
            <person name="Chen W.-M."/>
            <person name="Poole P.S."/>
            <person name="Dixon R.A."/>
            <person name="James E.K."/>
        </authorList>
    </citation>
    <scope>NUCLEOTIDE SEQUENCE [LARGE SCALE GENOMIC DNA]</scope>
    <source>
        <strain evidence="2 3">T</strain>
    </source>
</reference>
<dbReference type="PANTHER" id="PTHR43685:SF2">
    <property type="entry name" value="GLYCOSYLTRANSFERASE 2-LIKE DOMAIN-CONTAINING PROTEIN"/>
    <property type="match status" value="1"/>
</dbReference>
<evidence type="ECO:0000259" key="1">
    <source>
        <dbReference type="Pfam" id="PF00535"/>
    </source>
</evidence>
<name>A0ABX1NKL9_9RHOO</name>
<feature type="domain" description="Glycosyltransferase 2-like" evidence="1">
    <location>
        <begin position="8"/>
        <end position="130"/>
    </location>
</feature>
<dbReference type="PANTHER" id="PTHR43685">
    <property type="entry name" value="GLYCOSYLTRANSFERASE"/>
    <property type="match status" value="1"/>
</dbReference>
<evidence type="ECO:0000313" key="3">
    <source>
        <dbReference type="Proteomes" id="UP000634522"/>
    </source>
</evidence>
<protein>
    <submittedName>
        <fullName evidence="2">Glycosyltransferase</fullName>
    </submittedName>
</protein>
<evidence type="ECO:0000313" key="2">
    <source>
        <dbReference type="EMBL" id="NMF99888.1"/>
    </source>
</evidence>
<proteinExistence type="predicted"/>
<keyword evidence="3" id="KW-1185">Reference proteome</keyword>
<dbReference type="Gene3D" id="3.90.550.10">
    <property type="entry name" value="Spore Coat Polysaccharide Biosynthesis Protein SpsA, Chain A"/>
    <property type="match status" value="1"/>
</dbReference>
<comment type="caution">
    <text evidence="2">The sequence shown here is derived from an EMBL/GenBank/DDBJ whole genome shotgun (WGS) entry which is preliminary data.</text>
</comment>
<dbReference type="InterPro" id="IPR050834">
    <property type="entry name" value="Glycosyltransf_2"/>
</dbReference>
<dbReference type="Proteomes" id="UP000634522">
    <property type="component" value="Unassembled WGS sequence"/>
</dbReference>
<dbReference type="CDD" id="cd00761">
    <property type="entry name" value="Glyco_tranf_GTA_type"/>
    <property type="match status" value="1"/>
</dbReference>
<dbReference type="RefSeq" id="WP_169142430.1">
    <property type="nucleotide sequence ID" value="NZ_WTVS01000056.1"/>
</dbReference>
<sequence length="344" mass="38227">MTASPLISFCITTFNRGEVIRETLECLLAQADADVEVVVVDAGTDGVCARIAAELEAHHPPLRYFHREENSGLDRDFCHAVELATGQYCWLFSDDDLIQPGAVERMRRHLADEPALVVANAAVHGPDLRRELVPAMMALDKSLTLQPGEQTELLRIAGQCLSFIGCVVIRRDVWLARDPQPYWGTMFVHVGMIFQAPLPGPARLLVQPEILIRYGVGSWRPRQFEIWMKRWPDLIWSFPALADSAKAAVVPRYPARKLKSLLLYRAKNAYDVNGFQTIVAAQVCSPLRRMAARLVAHLPRAPLRLLAILYIRLVQPQATLDLVDLASAGGRPARCLSGSLGRAP</sequence>